<dbReference type="SUPFAM" id="SSF54236">
    <property type="entry name" value="Ubiquitin-like"/>
    <property type="match status" value="1"/>
</dbReference>
<dbReference type="Gene3D" id="1.20.5.510">
    <property type="entry name" value="Single helix bin"/>
    <property type="match status" value="1"/>
</dbReference>
<comment type="caution">
    <text evidence="2">The sequence shown here is derived from an EMBL/GenBank/DDBJ whole genome shotgun (WGS) entry which is preliminary data.</text>
</comment>
<name>A0AAV5S1X0_MAUHU</name>
<accession>A0AAV5S1X0</accession>
<dbReference type="InterPro" id="IPR031765">
    <property type="entry name" value="Mdy2_get4-bd"/>
</dbReference>
<dbReference type="AlphaFoldDB" id="A0AAV5S1X0"/>
<dbReference type="InterPro" id="IPR040474">
    <property type="entry name" value="MDY2_C"/>
</dbReference>
<proteinExistence type="predicted"/>
<organism evidence="2 3">
    <name type="scientific">Maudiozyma humilis</name>
    <name type="common">Sour dough yeast</name>
    <name type="synonym">Kazachstania humilis</name>
    <dbReference type="NCBI Taxonomy" id="51915"/>
    <lineage>
        <taxon>Eukaryota</taxon>
        <taxon>Fungi</taxon>
        <taxon>Dikarya</taxon>
        <taxon>Ascomycota</taxon>
        <taxon>Saccharomycotina</taxon>
        <taxon>Saccharomycetes</taxon>
        <taxon>Saccharomycetales</taxon>
        <taxon>Saccharomycetaceae</taxon>
        <taxon>Maudiozyma</taxon>
    </lineage>
</organism>
<protein>
    <submittedName>
        <fullName evidence="2">Mdy2 protein</fullName>
    </submittedName>
</protein>
<dbReference type="Pfam" id="PF00240">
    <property type="entry name" value="ubiquitin"/>
    <property type="match status" value="1"/>
</dbReference>
<dbReference type="InterPro" id="IPR029071">
    <property type="entry name" value="Ubiquitin-like_domsf"/>
</dbReference>
<evidence type="ECO:0000313" key="3">
    <source>
        <dbReference type="Proteomes" id="UP001377567"/>
    </source>
</evidence>
<keyword evidence="3" id="KW-1185">Reference proteome</keyword>
<dbReference type="Gene3D" id="1.10.286.70">
    <property type="entry name" value="Get5 dimerization domain"/>
    <property type="match status" value="1"/>
</dbReference>
<feature type="domain" description="Ubiquitin-like" evidence="1">
    <location>
        <begin position="73"/>
        <end position="151"/>
    </location>
</feature>
<dbReference type="EMBL" id="BTGD01000016">
    <property type="protein sequence ID" value="GMM57864.1"/>
    <property type="molecule type" value="Genomic_DNA"/>
</dbReference>
<dbReference type="PROSITE" id="PS50053">
    <property type="entry name" value="UBIQUITIN_2"/>
    <property type="match status" value="1"/>
</dbReference>
<gene>
    <name evidence="2" type="ORF">DAKH74_044800</name>
</gene>
<dbReference type="Pfam" id="PF18514">
    <property type="entry name" value="MDY2_C"/>
    <property type="match status" value="1"/>
</dbReference>
<evidence type="ECO:0000313" key="2">
    <source>
        <dbReference type="EMBL" id="GMM57864.1"/>
    </source>
</evidence>
<dbReference type="Pfam" id="PF16843">
    <property type="entry name" value="Get5_bdg"/>
    <property type="match status" value="1"/>
</dbReference>
<dbReference type="Gene3D" id="3.10.20.90">
    <property type="entry name" value="Phosphatidylinositol 3-kinase Catalytic Subunit, Chain A, domain 1"/>
    <property type="match status" value="1"/>
</dbReference>
<reference evidence="2 3" key="1">
    <citation type="journal article" date="2023" name="Elife">
        <title>Identification of key yeast species and microbe-microbe interactions impacting larval growth of Drosophila in the wild.</title>
        <authorList>
            <person name="Mure A."/>
            <person name="Sugiura Y."/>
            <person name="Maeda R."/>
            <person name="Honda K."/>
            <person name="Sakurai N."/>
            <person name="Takahashi Y."/>
            <person name="Watada M."/>
            <person name="Katoh T."/>
            <person name="Gotoh A."/>
            <person name="Gotoh Y."/>
            <person name="Taniguchi I."/>
            <person name="Nakamura K."/>
            <person name="Hayashi T."/>
            <person name="Katayama T."/>
            <person name="Uemura T."/>
            <person name="Hattori Y."/>
        </authorList>
    </citation>
    <scope>NUCLEOTIDE SEQUENCE [LARGE SCALE GENOMIC DNA]</scope>
    <source>
        <strain evidence="2 3">KH-74</strain>
    </source>
</reference>
<sequence>MSAIQVPEREFVNKFLTLATLNEPALSASYQKPLREVSALGVALPALKYRYSPSRAKRSALDARGADTDAGSVELTLKSVRNPKFALEHAFAKSDTVLAAKELLVSEGKAVQLGQLKLLLKGKVLHDNLLLSELGVDKAVVNVMISAPKPGEEAPVATEQTDNTPVVAAPQDDEPVQESIAEAENAVVPWDDIEALLKSKLTRPSEANFVFDRLKRGWDLAK</sequence>
<evidence type="ECO:0000259" key="1">
    <source>
        <dbReference type="PROSITE" id="PS50053"/>
    </source>
</evidence>
<dbReference type="Proteomes" id="UP001377567">
    <property type="component" value="Unassembled WGS sequence"/>
</dbReference>
<dbReference type="InterPro" id="IPR000626">
    <property type="entry name" value="Ubiquitin-like_dom"/>
</dbReference>